<dbReference type="GO" id="GO:0005886">
    <property type="term" value="C:plasma membrane"/>
    <property type="evidence" value="ECO:0007669"/>
    <property type="project" value="UniProtKB-SubCell"/>
</dbReference>
<dbReference type="Pfam" id="PF06808">
    <property type="entry name" value="DctM"/>
    <property type="match status" value="1"/>
</dbReference>
<reference evidence="9" key="1">
    <citation type="journal article" date="2014" name="Front. Microbiol.">
        <title>High frequency of phylogenetically diverse reductive dehalogenase-homologous genes in deep subseafloor sedimentary metagenomes.</title>
        <authorList>
            <person name="Kawai M."/>
            <person name="Futagami T."/>
            <person name="Toyoda A."/>
            <person name="Takaki Y."/>
            <person name="Nishi S."/>
            <person name="Hori S."/>
            <person name="Arai W."/>
            <person name="Tsubouchi T."/>
            <person name="Morono Y."/>
            <person name="Uchiyama I."/>
            <person name="Ito T."/>
            <person name="Fujiyama A."/>
            <person name="Inagaki F."/>
            <person name="Takami H."/>
        </authorList>
    </citation>
    <scope>NUCLEOTIDE SEQUENCE</scope>
    <source>
        <strain evidence="9">Expedition CK06-06</strain>
    </source>
</reference>
<dbReference type="AlphaFoldDB" id="X1M690"/>
<feature type="transmembrane region" description="Helical" evidence="7">
    <location>
        <begin position="35"/>
        <end position="54"/>
    </location>
</feature>
<keyword evidence="4 7" id="KW-0812">Transmembrane</keyword>
<evidence type="ECO:0000256" key="6">
    <source>
        <dbReference type="ARBA" id="ARBA00023136"/>
    </source>
</evidence>
<evidence type="ECO:0000259" key="8">
    <source>
        <dbReference type="Pfam" id="PF06808"/>
    </source>
</evidence>
<keyword evidence="5 7" id="KW-1133">Transmembrane helix</keyword>
<sequence>YDLAEWVVALSLSKYIIIVVILFIYMVLGCIMNSLPAVILTVPIFFPIAMAAGFDPVWFGVLVVIMVEMGCVTPPIGMNVFAMASIATDVPMYSIFKGVLPFWAAMVIMVIIMVIFPQISLLP</sequence>
<name>X1M690_9ZZZZ</name>
<proteinExistence type="predicted"/>
<comment type="caution">
    <text evidence="9">The sequence shown here is derived from an EMBL/GenBank/DDBJ whole genome shotgun (WGS) entry which is preliminary data.</text>
</comment>
<feature type="transmembrane region" description="Helical" evidence="7">
    <location>
        <begin position="60"/>
        <end position="87"/>
    </location>
</feature>
<dbReference type="GO" id="GO:0022857">
    <property type="term" value="F:transmembrane transporter activity"/>
    <property type="evidence" value="ECO:0007669"/>
    <property type="project" value="TreeGrafter"/>
</dbReference>
<comment type="subcellular location">
    <subcellularLocation>
        <location evidence="1">Cell inner membrane</location>
        <topology evidence="1">Multi-pass membrane protein</topology>
    </subcellularLocation>
</comment>
<evidence type="ECO:0000256" key="1">
    <source>
        <dbReference type="ARBA" id="ARBA00004429"/>
    </source>
</evidence>
<keyword evidence="3" id="KW-0997">Cell inner membrane</keyword>
<evidence type="ECO:0000256" key="2">
    <source>
        <dbReference type="ARBA" id="ARBA00022475"/>
    </source>
</evidence>
<accession>X1M690</accession>
<dbReference type="InterPro" id="IPR010656">
    <property type="entry name" value="DctM"/>
</dbReference>
<keyword evidence="2" id="KW-1003">Cell membrane</keyword>
<dbReference type="EMBL" id="BARV01023037">
    <property type="protein sequence ID" value="GAI26848.1"/>
    <property type="molecule type" value="Genomic_DNA"/>
</dbReference>
<evidence type="ECO:0000256" key="4">
    <source>
        <dbReference type="ARBA" id="ARBA00022692"/>
    </source>
</evidence>
<keyword evidence="6 7" id="KW-0472">Membrane</keyword>
<organism evidence="9">
    <name type="scientific">marine sediment metagenome</name>
    <dbReference type="NCBI Taxonomy" id="412755"/>
    <lineage>
        <taxon>unclassified sequences</taxon>
        <taxon>metagenomes</taxon>
        <taxon>ecological metagenomes</taxon>
    </lineage>
</organism>
<evidence type="ECO:0000256" key="5">
    <source>
        <dbReference type="ARBA" id="ARBA00022989"/>
    </source>
</evidence>
<dbReference type="InterPro" id="IPR004681">
    <property type="entry name" value="TRAP_DctM"/>
</dbReference>
<evidence type="ECO:0000256" key="3">
    <source>
        <dbReference type="ARBA" id="ARBA00022519"/>
    </source>
</evidence>
<protein>
    <recommendedName>
        <fullName evidence="8">TRAP C4-dicarboxylate transport system permease DctM subunit domain-containing protein</fullName>
    </recommendedName>
</protein>
<evidence type="ECO:0000256" key="7">
    <source>
        <dbReference type="SAM" id="Phobius"/>
    </source>
</evidence>
<feature type="transmembrane region" description="Helical" evidence="7">
    <location>
        <begin position="6"/>
        <end position="28"/>
    </location>
</feature>
<feature type="transmembrane region" description="Helical" evidence="7">
    <location>
        <begin position="99"/>
        <end position="119"/>
    </location>
</feature>
<evidence type="ECO:0000313" key="9">
    <source>
        <dbReference type="EMBL" id="GAI26848.1"/>
    </source>
</evidence>
<feature type="domain" description="TRAP C4-dicarboxylate transport system permease DctM subunit" evidence="8">
    <location>
        <begin position="3"/>
        <end position="119"/>
    </location>
</feature>
<gene>
    <name evidence="9" type="ORF">S06H3_37864</name>
</gene>
<dbReference type="PANTHER" id="PTHR33362">
    <property type="entry name" value="SIALIC ACID TRAP TRANSPORTER PERMEASE PROTEIN SIAT-RELATED"/>
    <property type="match status" value="1"/>
</dbReference>
<feature type="non-terminal residue" evidence="9">
    <location>
        <position position="1"/>
    </location>
</feature>
<dbReference type="PANTHER" id="PTHR33362:SF5">
    <property type="entry name" value="C4-DICARBOXYLATE TRAP TRANSPORTER LARGE PERMEASE PROTEIN DCTM"/>
    <property type="match status" value="1"/>
</dbReference>